<evidence type="ECO:0000313" key="10">
    <source>
        <dbReference type="Proteomes" id="UP000198538"/>
    </source>
</evidence>
<dbReference type="Gene3D" id="1.20.1250.20">
    <property type="entry name" value="MFS general substrate transporter like domains"/>
    <property type="match status" value="1"/>
</dbReference>
<evidence type="ECO:0000256" key="3">
    <source>
        <dbReference type="ARBA" id="ARBA00022475"/>
    </source>
</evidence>
<keyword evidence="6 7" id="KW-0472">Membrane</keyword>
<name>A0A1G5AYB6_9BACL</name>
<dbReference type="AlphaFoldDB" id="A0A1G5AYB6"/>
<reference evidence="10" key="1">
    <citation type="submission" date="2016-10" db="EMBL/GenBank/DDBJ databases">
        <authorList>
            <person name="Varghese N."/>
            <person name="Submissions S."/>
        </authorList>
    </citation>
    <scope>NUCLEOTIDE SEQUENCE [LARGE SCALE GENOMIC DNA]</scope>
    <source>
        <strain evidence="10">BL9</strain>
    </source>
</reference>
<dbReference type="Proteomes" id="UP000198538">
    <property type="component" value="Unassembled WGS sequence"/>
</dbReference>
<dbReference type="Pfam" id="PF07690">
    <property type="entry name" value="MFS_1"/>
    <property type="match status" value="1"/>
</dbReference>
<dbReference type="EMBL" id="FMVM01000001">
    <property type="protein sequence ID" value="SCX82841.1"/>
    <property type="molecule type" value="Genomic_DNA"/>
</dbReference>
<dbReference type="PROSITE" id="PS50850">
    <property type="entry name" value="MFS"/>
    <property type="match status" value="1"/>
</dbReference>
<evidence type="ECO:0000256" key="2">
    <source>
        <dbReference type="ARBA" id="ARBA00022448"/>
    </source>
</evidence>
<accession>A0A1G5AYB6</accession>
<feature type="transmembrane region" description="Helical" evidence="7">
    <location>
        <begin position="221"/>
        <end position="238"/>
    </location>
</feature>
<comment type="subcellular location">
    <subcellularLocation>
        <location evidence="1">Cell membrane</location>
        <topology evidence="1">Multi-pass membrane protein</topology>
    </subcellularLocation>
</comment>
<sequence length="442" mass="47594">MEQTAHKSFGKFLIVWFGQLISMIGIGLTAFSLGVYAFEKTNTATSVALITLFTFLPNILLRPIGGVMADRFDRRTMMIIGDLGSAAGLVFILSIMLTGDIQLWHIYVGVAFSSVFSALQSPAYKASATDLLDKDQFSKGSGLVQLAESSKFLFSPIIAGILLSVTTIEVIMIINIATFLIAILAVLVIRKSMKVEREEKDDRNWMTDIQEGWREVVTNKGVLLLVIIISLVTFYLGFLETLIGPMLLSFTDAKTLGTFQSVSAIGMLISSLCIGIFTMTKKYASVLVAGLVMCGLAFSLLGVSTNIYFIIFAGFLFLSSLPFVNMSADVLVRNNIANEKQGRVWGIIGILSQLGFIIAYSLAGFLADHVFNPLLVEGGALASSVGQIIGTGPGRGIALLFIIAGLFVILIAIITSRLKMIKSLEQSSDIASPPDVGGLAHD</sequence>
<feature type="transmembrane region" description="Helical" evidence="7">
    <location>
        <begin position="44"/>
        <end position="64"/>
    </location>
</feature>
<feature type="transmembrane region" description="Helical" evidence="7">
    <location>
        <begin position="12"/>
        <end position="38"/>
    </location>
</feature>
<evidence type="ECO:0000256" key="5">
    <source>
        <dbReference type="ARBA" id="ARBA00022989"/>
    </source>
</evidence>
<evidence type="ECO:0000256" key="4">
    <source>
        <dbReference type="ARBA" id="ARBA00022692"/>
    </source>
</evidence>
<dbReference type="PANTHER" id="PTHR43266">
    <property type="entry name" value="MACROLIDE-EFFLUX PROTEIN"/>
    <property type="match status" value="1"/>
</dbReference>
<organism evidence="9 10">
    <name type="scientific">Paenibacillus polysaccharolyticus</name>
    <dbReference type="NCBI Taxonomy" id="582692"/>
    <lineage>
        <taxon>Bacteria</taxon>
        <taxon>Bacillati</taxon>
        <taxon>Bacillota</taxon>
        <taxon>Bacilli</taxon>
        <taxon>Bacillales</taxon>
        <taxon>Paenibacillaceae</taxon>
        <taxon>Paenibacillus</taxon>
    </lineage>
</organism>
<dbReference type="STRING" id="582692.SAMN05720606_101151"/>
<dbReference type="SUPFAM" id="SSF103473">
    <property type="entry name" value="MFS general substrate transporter"/>
    <property type="match status" value="1"/>
</dbReference>
<feature type="transmembrane region" description="Helical" evidence="7">
    <location>
        <begin position="170"/>
        <end position="189"/>
    </location>
</feature>
<feature type="transmembrane region" description="Helical" evidence="7">
    <location>
        <begin position="396"/>
        <end position="414"/>
    </location>
</feature>
<feature type="domain" description="Major facilitator superfamily (MFS) profile" evidence="8">
    <location>
        <begin position="11"/>
        <end position="423"/>
    </location>
</feature>
<feature type="transmembrane region" description="Helical" evidence="7">
    <location>
        <begin position="76"/>
        <end position="97"/>
    </location>
</feature>
<dbReference type="GO" id="GO:0005886">
    <property type="term" value="C:plasma membrane"/>
    <property type="evidence" value="ECO:0007669"/>
    <property type="project" value="UniProtKB-SubCell"/>
</dbReference>
<feature type="transmembrane region" description="Helical" evidence="7">
    <location>
        <begin position="344"/>
        <end position="367"/>
    </location>
</feature>
<feature type="transmembrane region" description="Helical" evidence="7">
    <location>
        <begin position="284"/>
        <end position="301"/>
    </location>
</feature>
<evidence type="ECO:0000313" key="9">
    <source>
        <dbReference type="EMBL" id="SCX82841.1"/>
    </source>
</evidence>
<keyword evidence="10" id="KW-1185">Reference proteome</keyword>
<dbReference type="PANTHER" id="PTHR43266:SF2">
    <property type="entry name" value="MAJOR FACILITATOR SUPERFAMILY (MFS) PROFILE DOMAIN-CONTAINING PROTEIN"/>
    <property type="match status" value="1"/>
</dbReference>
<evidence type="ECO:0000259" key="8">
    <source>
        <dbReference type="PROSITE" id="PS50850"/>
    </source>
</evidence>
<proteinExistence type="predicted"/>
<dbReference type="InterPro" id="IPR020846">
    <property type="entry name" value="MFS_dom"/>
</dbReference>
<evidence type="ECO:0000256" key="6">
    <source>
        <dbReference type="ARBA" id="ARBA00023136"/>
    </source>
</evidence>
<dbReference type="GO" id="GO:0022857">
    <property type="term" value="F:transmembrane transporter activity"/>
    <property type="evidence" value="ECO:0007669"/>
    <property type="project" value="InterPro"/>
</dbReference>
<dbReference type="CDD" id="cd06173">
    <property type="entry name" value="MFS_MefA_like"/>
    <property type="match status" value="1"/>
</dbReference>
<gene>
    <name evidence="9" type="ORF">SAMN05720606_101151</name>
</gene>
<dbReference type="InterPro" id="IPR036259">
    <property type="entry name" value="MFS_trans_sf"/>
</dbReference>
<feature type="transmembrane region" description="Helical" evidence="7">
    <location>
        <begin position="307"/>
        <end position="332"/>
    </location>
</feature>
<dbReference type="InterPro" id="IPR011701">
    <property type="entry name" value="MFS"/>
</dbReference>
<keyword evidence="5 7" id="KW-1133">Transmembrane helix</keyword>
<keyword evidence="2" id="KW-0813">Transport</keyword>
<evidence type="ECO:0000256" key="7">
    <source>
        <dbReference type="SAM" id="Phobius"/>
    </source>
</evidence>
<evidence type="ECO:0000256" key="1">
    <source>
        <dbReference type="ARBA" id="ARBA00004651"/>
    </source>
</evidence>
<keyword evidence="4 7" id="KW-0812">Transmembrane</keyword>
<feature type="transmembrane region" description="Helical" evidence="7">
    <location>
        <begin position="258"/>
        <end position="277"/>
    </location>
</feature>
<protein>
    <submittedName>
        <fullName evidence="9">Major Facilitator Superfamily protein</fullName>
    </submittedName>
</protein>
<keyword evidence="3" id="KW-1003">Cell membrane</keyword>
<dbReference type="RefSeq" id="WP_090914973.1">
    <property type="nucleotide sequence ID" value="NZ_FMVM01000001.1"/>
</dbReference>